<dbReference type="Gene3D" id="3.40.190.10">
    <property type="entry name" value="Periplasmic binding protein-like II"/>
    <property type="match status" value="1"/>
</dbReference>
<feature type="chain" id="PRO_5020998331" evidence="2">
    <location>
        <begin position="23"/>
        <end position="325"/>
    </location>
</feature>
<accession>A0A4Q7NH58</accession>
<dbReference type="PANTHER" id="PTHR42928">
    <property type="entry name" value="TRICARBOXYLATE-BINDING PROTEIN"/>
    <property type="match status" value="1"/>
</dbReference>
<sequence>MKRLLAPALALAALLACGAPHAQPRPDFPSKGVHVINPFPPGSPVEYVGRLVAQNLEQAWGKYVVVESRSGAGGTVGANYVAKAAPDGHTLLVTTASPISFAAALYEKLPYDPVKDLAPVWGIVTPGQVVVVNSQLPIRTLAELVAYAKANPGKLSYASSGIGTVQHFGGELFQARTGTKMVHVPYRGGAPAATDLAGGHVQVMFDSLTNQLRNIEAGKVRPLAILRSRRDSKLPDVPTAAEAGVPGVEVVNWISLFAPAGTPADVLRTLRQTTKSVMATPDNVARLTETFGEAQVLDGEQLAQMIPTEARTYIELVERAGIPKQ</sequence>
<dbReference type="OrthoDB" id="8676534at2"/>
<dbReference type="PROSITE" id="PS51257">
    <property type="entry name" value="PROKAR_LIPOPROTEIN"/>
    <property type="match status" value="1"/>
</dbReference>
<dbReference type="AlphaFoldDB" id="A0A4Q7NH58"/>
<dbReference type="PIRSF" id="PIRSF017082">
    <property type="entry name" value="YflP"/>
    <property type="match status" value="1"/>
</dbReference>
<dbReference type="InterPro" id="IPR005064">
    <property type="entry name" value="BUG"/>
</dbReference>
<keyword evidence="2" id="KW-0732">Signal</keyword>
<dbReference type="EMBL" id="SGXC01000001">
    <property type="protein sequence ID" value="RZS84199.1"/>
    <property type="molecule type" value="Genomic_DNA"/>
</dbReference>
<dbReference type="Gene3D" id="3.40.190.150">
    <property type="entry name" value="Bordetella uptake gene, domain 1"/>
    <property type="match status" value="1"/>
</dbReference>
<dbReference type="InterPro" id="IPR042100">
    <property type="entry name" value="Bug_dom1"/>
</dbReference>
<organism evidence="3 4">
    <name type="scientific">Pigmentiphaga kullae</name>
    <dbReference type="NCBI Taxonomy" id="151784"/>
    <lineage>
        <taxon>Bacteria</taxon>
        <taxon>Pseudomonadati</taxon>
        <taxon>Pseudomonadota</taxon>
        <taxon>Betaproteobacteria</taxon>
        <taxon>Burkholderiales</taxon>
        <taxon>Alcaligenaceae</taxon>
        <taxon>Pigmentiphaga</taxon>
    </lineage>
</organism>
<gene>
    <name evidence="3" type="ORF">EV675_0203</name>
</gene>
<name>A0A4Q7NH58_9BURK</name>
<dbReference type="CDD" id="cd07012">
    <property type="entry name" value="PBP2_Bug_TTT"/>
    <property type="match status" value="1"/>
</dbReference>
<dbReference type="Pfam" id="PF03401">
    <property type="entry name" value="TctC"/>
    <property type="match status" value="1"/>
</dbReference>
<feature type="signal peptide" evidence="2">
    <location>
        <begin position="1"/>
        <end position="22"/>
    </location>
</feature>
<dbReference type="RefSeq" id="WP_130355586.1">
    <property type="nucleotide sequence ID" value="NZ_SGXC01000001.1"/>
</dbReference>
<dbReference type="Proteomes" id="UP000292445">
    <property type="component" value="Unassembled WGS sequence"/>
</dbReference>
<evidence type="ECO:0000313" key="3">
    <source>
        <dbReference type="EMBL" id="RZS84199.1"/>
    </source>
</evidence>
<proteinExistence type="inferred from homology"/>
<keyword evidence="3" id="KW-0675">Receptor</keyword>
<keyword evidence="4" id="KW-1185">Reference proteome</keyword>
<comment type="caution">
    <text evidence="3">The sequence shown here is derived from an EMBL/GenBank/DDBJ whole genome shotgun (WGS) entry which is preliminary data.</text>
</comment>
<evidence type="ECO:0000256" key="1">
    <source>
        <dbReference type="ARBA" id="ARBA00006987"/>
    </source>
</evidence>
<protein>
    <submittedName>
        <fullName evidence="3">Tripartite-type tricarboxylate transporter receptor subunit TctC</fullName>
    </submittedName>
</protein>
<comment type="similarity">
    <text evidence="1">Belongs to the UPF0065 (bug) family.</text>
</comment>
<evidence type="ECO:0000313" key="4">
    <source>
        <dbReference type="Proteomes" id="UP000292445"/>
    </source>
</evidence>
<dbReference type="SUPFAM" id="SSF53850">
    <property type="entry name" value="Periplasmic binding protein-like II"/>
    <property type="match status" value="1"/>
</dbReference>
<dbReference type="PANTHER" id="PTHR42928:SF5">
    <property type="entry name" value="BLR1237 PROTEIN"/>
    <property type="match status" value="1"/>
</dbReference>
<reference evidence="3 4" key="1">
    <citation type="submission" date="2019-02" db="EMBL/GenBank/DDBJ databases">
        <title>Genomic Encyclopedia of Type Strains, Phase IV (KMG-IV): sequencing the most valuable type-strain genomes for metagenomic binning, comparative biology and taxonomic classification.</title>
        <authorList>
            <person name="Goeker M."/>
        </authorList>
    </citation>
    <scope>NUCLEOTIDE SEQUENCE [LARGE SCALE GENOMIC DNA]</scope>
    <source>
        <strain evidence="3 4">K24</strain>
    </source>
</reference>
<evidence type="ECO:0000256" key="2">
    <source>
        <dbReference type="SAM" id="SignalP"/>
    </source>
</evidence>